<feature type="transmembrane region" description="Helical" evidence="5">
    <location>
        <begin position="158"/>
        <end position="175"/>
    </location>
</feature>
<dbReference type="PANTHER" id="PTHR11048:SF5">
    <property type="entry name" value="DECAPRENYL-PHOSPHATE PHOSPHORIBOSYLTRANSFERASE"/>
    <property type="match status" value="1"/>
</dbReference>
<evidence type="ECO:0000256" key="1">
    <source>
        <dbReference type="ARBA" id="ARBA00004141"/>
    </source>
</evidence>
<accession>A0ABX8RCG5</accession>
<dbReference type="EMBL" id="CP078093">
    <property type="protein sequence ID" value="QXM06748.1"/>
    <property type="molecule type" value="Genomic_DNA"/>
</dbReference>
<evidence type="ECO:0000256" key="2">
    <source>
        <dbReference type="ARBA" id="ARBA00022692"/>
    </source>
</evidence>
<dbReference type="Proteomes" id="UP000886818">
    <property type="component" value="Chromosome"/>
</dbReference>
<sequence length="287" mass="32851">MESFVGLLKTMRPKQWTKNLILFAGILFSNNLFDFDLLRLSIAGFLLFCIFSGNVYIVNDIVDKEKDQLHPKKRNRPIASGKVSVLKAIIFLFISMIFSFVVAYKINYLFFIIGLIYFILVTLYSFVLKHIVILDVMTISIGFVLRAVAGVVIIDVRISPWLLLCTFLLSLFLALHKRKSEMELIAKGNKKSRKILEEYTPELLNDMLHIVTSSTVMAYSLYTFSASGSMYMMGTIPFVIFGIFRYQYIVHKKGMGENPELVLLSDVPLIVDIVLWAVSCIFILYFV</sequence>
<feature type="transmembrane region" description="Helical" evidence="5">
    <location>
        <begin position="83"/>
        <end position="102"/>
    </location>
</feature>
<dbReference type="NCBIfam" id="NF008977">
    <property type="entry name" value="PRK12324.1-2"/>
    <property type="match status" value="1"/>
</dbReference>
<dbReference type="EC" id="2.4.2.45" evidence="6"/>
<dbReference type="CDD" id="cd13963">
    <property type="entry name" value="PT_UbiA_2"/>
    <property type="match status" value="1"/>
</dbReference>
<protein>
    <submittedName>
        <fullName evidence="6">Decaprenyl-phosphate phosphoribosyltransferase</fullName>
        <ecNumber evidence="6">2.4.2.45</ecNumber>
    </submittedName>
</protein>
<feature type="transmembrane region" description="Helical" evidence="5">
    <location>
        <begin position="132"/>
        <end position="152"/>
    </location>
</feature>
<keyword evidence="7" id="KW-1185">Reference proteome</keyword>
<dbReference type="Pfam" id="PF01040">
    <property type="entry name" value="UbiA"/>
    <property type="match status" value="1"/>
</dbReference>
<dbReference type="PANTHER" id="PTHR11048">
    <property type="entry name" value="PRENYLTRANSFERASES"/>
    <property type="match status" value="1"/>
</dbReference>
<gene>
    <name evidence="6" type="ORF">KVH43_03230</name>
</gene>
<comment type="subcellular location">
    <subcellularLocation>
        <location evidence="1">Membrane</location>
        <topology evidence="1">Multi-pass membrane protein</topology>
    </subcellularLocation>
</comment>
<organism evidence="6 7">
    <name type="scientific">Crassaminicella indica</name>
    <dbReference type="NCBI Taxonomy" id="2855394"/>
    <lineage>
        <taxon>Bacteria</taxon>
        <taxon>Bacillati</taxon>
        <taxon>Bacillota</taxon>
        <taxon>Clostridia</taxon>
        <taxon>Eubacteriales</taxon>
        <taxon>Clostridiaceae</taxon>
        <taxon>Crassaminicella</taxon>
    </lineage>
</organism>
<dbReference type="InterPro" id="IPR039653">
    <property type="entry name" value="Prenyltransferase"/>
</dbReference>
<name>A0ABX8RCG5_9CLOT</name>
<feature type="transmembrane region" description="Helical" evidence="5">
    <location>
        <begin position="228"/>
        <end position="249"/>
    </location>
</feature>
<reference evidence="6" key="1">
    <citation type="submission" date="2021-07" db="EMBL/GenBank/DDBJ databases">
        <title>Complete genome sequence of Crassaminicella sp. 143-21, isolated from a deep-sea hydrothermal vent.</title>
        <authorList>
            <person name="Li X."/>
        </authorList>
    </citation>
    <scope>NUCLEOTIDE SEQUENCE</scope>
    <source>
        <strain evidence="6">143-21</strain>
    </source>
</reference>
<feature type="transmembrane region" description="Helical" evidence="5">
    <location>
        <begin position="261"/>
        <end position="286"/>
    </location>
</feature>
<dbReference type="InterPro" id="IPR000537">
    <property type="entry name" value="UbiA_prenyltransferase"/>
</dbReference>
<keyword evidence="6" id="KW-0808">Transferase</keyword>
<dbReference type="RefSeq" id="WP_218283443.1">
    <property type="nucleotide sequence ID" value="NZ_CP078093.1"/>
</dbReference>
<keyword evidence="3 5" id="KW-1133">Transmembrane helix</keyword>
<proteinExistence type="predicted"/>
<dbReference type="NCBIfam" id="NF008978">
    <property type="entry name" value="PRK12324.1-4"/>
    <property type="match status" value="1"/>
</dbReference>
<evidence type="ECO:0000313" key="7">
    <source>
        <dbReference type="Proteomes" id="UP000886818"/>
    </source>
</evidence>
<keyword evidence="6" id="KW-0328">Glycosyltransferase</keyword>
<evidence type="ECO:0000256" key="3">
    <source>
        <dbReference type="ARBA" id="ARBA00022989"/>
    </source>
</evidence>
<feature type="transmembrane region" description="Helical" evidence="5">
    <location>
        <begin position="39"/>
        <end position="62"/>
    </location>
</feature>
<dbReference type="GO" id="GO:0016757">
    <property type="term" value="F:glycosyltransferase activity"/>
    <property type="evidence" value="ECO:0007669"/>
    <property type="project" value="UniProtKB-KW"/>
</dbReference>
<evidence type="ECO:0000256" key="4">
    <source>
        <dbReference type="ARBA" id="ARBA00023136"/>
    </source>
</evidence>
<evidence type="ECO:0000313" key="6">
    <source>
        <dbReference type="EMBL" id="QXM06748.1"/>
    </source>
</evidence>
<keyword evidence="4 5" id="KW-0472">Membrane</keyword>
<keyword evidence="2 5" id="KW-0812">Transmembrane</keyword>
<feature type="transmembrane region" description="Helical" evidence="5">
    <location>
        <begin position="108"/>
        <end position="127"/>
    </location>
</feature>
<evidence type="ECO:0000256" key="5">
    <source>
        <dbReference type="SAM" id="Phobius"/>
    </source>
</evidence>